<keyword evidence="2" id="KW-1185">Reference proteome</keyword>
<evidence type="ECO:0000313" key="1">
    <source>
        <dbReference type="EMBL" id="MBM6663081.1"/>
    </source>
</evidence>
<dbReference type="RefSeq" id="WP_205112112.1">
    <property type="nucleotide sequence ID" value="NZ_JACJJL010000044.1"/>
</dbReference>
<organism evidence="1 2">
    <name type="scientific">Marseilla massiliensis</name>
    <dbReference type="NCBI Taxonomy" id="1841864"/>
    <lineage>
        <taxon>Bacteria</taxon>
        <taxon>Pseudomonadati</taxon>
        <taxon>Bacteroidota</taxon>
        <taxon>Bacteroidia</taxon>
        <taxon>Bacteroidales</taxon>
        <taxon>Prevotellaceae</taxon>
        <taxon>Marseilla</taxon>
    </lineage>
</organism>
<dbReference type="AlphaFoldDB" id="A0A938WQF9"/>
<sequence length="333" mass="36634">MKERILKAGRVLLPMLLTAMMQVSCVEDEHAPFTDDSVADGSTINVMLPSYGEFYTGSVVTLRGTGFTAGDRVLVQNGTNESGQPGYSEDLDYNGDGVADVLTEVEATVINYGDTYLDFVIPGEIVWGNATVYVVRNGVKYFIGYIQLYNYSCNTTSQTDGLTTFTVEGMDLSDVDRIFLRSMTFDNEGGITVSTVEQEANILIYDDQMIESAAYILGEAQVYLERNGEEFYVGQVSAPPYSCLSYPAADTYRPGETLTIGGQCFIQGDRVLLYGGNENQDYHYAETTVTADGITFVVPDSGDAGLVIYDVLIERGGVYIFLDWNFMAEMDRI</sequence>
<proteinExistence type="predicted"/>
<dbReference type="Proteomes" id="UP000764045">
    <property type="component" value="Unassembled WGS sequence"/>
</dbReference>
<gene>
    <name evidence="1" type="ORF">H6B30_15250</name>
</gene>
<evidence type="ECO:0008006" key="3">
    <source>
        <dbReference type="Google" id="ProtNLM"/>
    </source>
</evidence>
<evidence type="ECO:0000313" key="2">
    <source>
        <dbReference type="Proteomes" id="UP000764045"/>
    </source>
</evidence>
<protein>
    <recommendedName>
        <fullName evidence="3">IPT/TIG domain-containing protein</fullName>
    </recommendedName>
</protein>
<dbReference type="Gene3D" id="2.60.40.3920">
    <property type="match status" value="1"/>
</dbReference>
<dbReference type="EMBL" id="JACJJL010000044">
    <property type="protein sequence ID" value="MBM6663081.1"/>
    <property type="molecule type" value="Genomic_DNA"/>
</dbReference>
<comment type="caution">
    <text evidence="1">The sequence shown here is derived from an EMBL/GenBank/DDBJ whole genome shotgun (WGS) entry which is preliminary data.</text>
</comment>
<accession>A0A938WQF9</accession>
<reference evidence="1 2" key="1">
    <citation type="journal article" date="2021" name="Sci. Rep.">
        <title>The distribution of antibiotic resistance genes in chicken gut microbiota commensals.</title>
        <authorList>
            <person name="Juricova H."/>
            <person name="Matiasovicova J."/>
            <person name="Kubasova T."/>
            <person name="Cejkova D."/>
            <person name="Rychlik I."/>
        </authorList>
    </citation>
    <scope>NUCLEOTIDE SEQUENCE [LARGE SCALE GENOMIC DNA]</scope>
    <source>
        <strain evidence="1 2">An819</strain>
    </source>
</reference>
<name>A0A938WQF9_9BACT</name>